<sequence length="42" mass="4868">MSAHYFKARKILDFKSHPFSIGTIKGVPRGYEDNHFLLKSMV</sequence>
<gene>
    <name evidence="1" type="ORF">NCTC11343_03397</name>
</gene>
<organism evidence="1 2">
    <name type="scientific">Sphingobacterium multivorum</name>
    <dbReference type="NCBI Taxonomy" id="28454"/>
    <lineage>
        <taxon>Bacteria</taxon>
        <taxon>Pseudomonadati</taxon>
        <taxon>Bacteroidota</taxon>
        <taxon>Sphingobacteriia</taxon>
        <taxon>Sphingobacteriales</taxon>
        <taxon>Sphingobacteriaceae</taxon>
        <taxon>Sphingobacterium</taxon>
    </lineage>
</organism>
<protein>
    <submittedName>
        <fullName evidence="1">Uncharacterized protein</fullName>
    </submittedName>
</protein>
<dbReference type="AlphaFoldDB" id="A0A2X2J2N3"/>
<name>A0A2X2J2N3_SPHMU</name>
<evidence type="ECO:0000313" key="1">
    <source>
        <dbReference type="EMBL" id="SPZ88278.1"/>
    </source>
</evidence>
<proteinExistence type="predicted"/>
<dbReference type="EMBL" id="UAUU01000009">
    <property type="protein sequence ID" value="SPZ88278.1"/>
    <property type="molecule type" value="Genomic_DNA"/>
</dbReference>
<accession>A0A2X2J2N3</accession>
<dbReference type="Proteomes" id="UP000251241">
    <property type="component" value="Unassembled WGS sequence"/>
</dbReference>
<reference evidence="1 2" key="1">
    <citation type="submission" date="2018-06" db="EMBL/GenBank/DDBJ databases">
        <authorList>
            <consortium name="Pathogen Informatics"/>
            <person name="Doyle S."/>
        </authorList>
    </citation>
    <scope>NUCLEOTIDE SEQUENCE [LARGE SCALE GENOMIC DNA]</scope>
    <source>
        <strain evidence="1 2">NCTC11343</strain>
    </source>
</reference>
<evidence type="ECO:0000313" key="2">
    <source>
        <dbReference type="Proteomes" id="UP000251241"/>
    </source>
</evidence>